<reference evidence="1 2" key="1">
    <citation type="submission" date="2019-06" db="EMBL/GenBank/DDBJ databases">
        <title>Sequencing the genomes of 1000 actinobacteria strains.</title>
        <authorList>
            <person name="Klenk H.-P."/>
        </authorList>
    </citation>
    <scope>NUCLEOTIDE SEQUENCE [LARGE SCALE GENOMIC DNA]</scope>
    <source>
        <strain evidence="1 2">DSM 45671</strain>
    </source>
</reference>
<organism evidence="1 2">
    <name type="scientific">Pseudonocardia hierapolitana</name>
    <dbReference type="NCBI Taxonomy" id="1128676"/>
    <lineage>
        <taxon>Bacteria</taxon>
        <taxon>Bacillati</taxon>
        <taxon>Actinomycetota</taxon>
        <taxon>Actinomycetes</taxon>
        <taxon>Pseudonocardiales</taxon>
        <taxon>Pseudonocardiaceae</taxon>
        <taxon>Pseudonocardia</taxon>
    </lineage>
</organism>
<proteinExistence type="predicted"/>
<name>A0A561SRA2_9PSEU</name>
<evidence type="ECO:0000313" key="1">
    <source>
        <dbReference type="EMBL" id="TWF77389.1"/>
    </source>
</evidence>
<evidence type="ECO:0000313" key="2">
    <source>
        <dbReference type="Proteomes" id="UP000321261"/>
    </source>
</evidence>
<accession>A0A561SRA2</accession>
<dbReference type="RefSeq" id="WP_147256578.1">
    <property type="nucleotide sequence ID" value="NZ_VIWU01000001.1"/>
</dbReference>
<protein>
    <recommendedName>
        <fullName evidence="3">Excreted virulence factor EspC (Type VII ESX diderm)</fullName>
    </recommendedName>
</protein>
<dbReference type="AlphaFoldDB" id="A0A561SRA2"/>
<comment type="caution">
    <text evidence="1">The sequence shown here is derived from an EMBL/GenBank/DDBJ whole genome shotgun (WGS) entry which is preliminary data.</text>
</comment>
<keyword evidence="2" id="KW-1185">Reference proteome</keyword>
<dbReference type="EMBL" id="VIWU01000001">
    <property type="protein sequence ID" value="TWF77389.1"/>
    <property type="molecule type" value="Genomic_DNA"/>
</dbReference>
<gene>
    <name evidence="1" type="ORF">FHX44_113298</name>
</gene>
<dbReference type="Proteomes" id="UP000321261">
    <property type="component" value="Unassembled WGS sequence"/>
</dbReference>
<sequence length="108" mass="11130">MPSTGPVEFFVDTPELGRLRTELQTLQAELGDLPTQEGDADPAALGGVVAGAVDRFAVHWTDGRARIAENLGQCVALAEGAIDSYTGAETAIQNAPPVPAGVTTAEAR</sequence>
<evidence type="ECO:0008006" key="3">
    <source>
        <dbReference type="Google" id="ProtNLM"/>
    </source>
</evidence>
<dbReference type="OrthoDB" id="9806651at2"/>